<dbReference type="InterPro" id="IPR008972">
    <property type="entry name" value="Cupredoxin"/>
</dbReference>
<evidence type="ECO:0008006" key="7">
    <source>
        <dbReference type="Google" id="ProtNLM"/>
    </source>
</evidence>
<feature type="signal peptide" evidence="2">
    <location>
        <begin position="1"/>
        <end position="27"/>
    </location>
</feature>
<dbReference type="InterPro" id="IPR011707">
    <property type="entry name" value="Cu-oxidase-like_N"/>
</dbReference>
<accession>A0ABR2FGQ2</accession>
<dbReference type="InterPro" id="IPR045087">
    <property type="entry name" value="Cu-oxidase_fam"/>
</dbReference>
<dbReference type="Pfam" id="PF07732">
    <property type="entry name" value="Cu-oxidase_3"/>
    <property type="match status" value="1"/>
</dbReference>
<comment type="caution">
    <text evidence="5">The sequence shown here is derived from an EMBL/GenBank/DDBJ whole genome shotgun (WGS) entry which is preliminary data.</text>
</comment>
<evidence type="ECO:0000259" key="4">
    <source>
        <dbReference type="Pfam" id="PF07732"/>
    </source>
</evidence>
<evidence type="ECO:0000313" key="5">
    <source>
        <dbReference type="EMBL" id="KAK8580127.1"/>
    </source>
</evidence>
<keyword evidence="2" id="KW-0732">Signal</keyword>
<name>A0ABR2FGQ2_9ROSI</name>
<proteinExistence type="inferred from homology"/>
<dbReference type="SUPFAM" id="SSF49503">
    <property type="entry name" value="Cupredoxins"/>
    <property type="match status" value="2"/>
</dbReference>
<feature type="domain" description="Plastocyanin-like" evidence="3">
    <location>
        <begin position="155"/>
        <end position="291"/>
    </location>
</feature>
<dbReference type="EMBL" id="JBBPBM010000006">
    <property type="protein sequence ID" value="KAK8580127.1"/>
    <property type="molecule type" value="Genomic_DNA"/>
</dbReference>
<gene>
    <name evidence="5" type="ORF">V6N12_070411</name>
</gene>
<dbReference type="Proteomes" id="UP001472677">
    <property type="component" value="Unassembled WGS sequence"/>
</dbReference>
<sequence>MGSGSQKQGFMWISGLLFLNTLLLSTADVHYYDFFLQESQFTKLCSTKNILTVNGSFPGPEIRVGRGDTVFVNVHNQGNSAVSIKWEGVQESIDGSNDLIQPGRNFTYEIKLGNEIGTLWWHATSAWASTTVHGAFVISPAANEDYPFPTPDSDKTIILGEWFKQELTEANQTIAPGQADAYTINGSPGDTYGCSNDTTFDYQVNYGGLYLVRVVNAVNQTMVFGIAYHTFTVVGQNGAYSRRSFTDSLTLAPAQVIDVLLCPNQNLGHYYIIARPSSDTKHTTLGILRYTTTINAPQSS</sequence>
<feature type="chain" id="PRO_5045044660" description="Laccase-14-like" evidence="2">
    <location>
        <begin position="28"/>
        <end position="300"/>
    </location>
</feature>
<dbReference type="Pfam" id="PF00394">
    <property type="entry name" value="Cu-oxidase"/>
    <property type="match status" value="1"/>
</dbReference>
<evidence type="ECO:0000256" key="1">
    <source>
        <dbReference type="ARBA" id="ARBA00010609"/>
    </source>
</evidence>
<organism evidence="5 6">
    <name type="scientific">Hibiscus sabdariffa</name>
    <name type="common">roselle</name>
    <dbReference type="NCBI Taxonomy" id="183260"/>
    <lineage>
        <taxon>Eukaryota</taxon>
        <taxon>Viridiplantae</taxon>
        <taxon>Streptophyta</taxon>
        <taxon>Embryophyta</taxon>
        <taxon>Tracheophyta</taxon>
        <taxon>Spermatophyta</taxon>
        <taxon>Magnoliopsida</taxon>
        <taxon>eudicotyledons</taxon>
        <taxon>Gunneridae</taxon>
        <taxon>Pentapetalae</taxon>
        <taxon>rosids</taxon>
        <taxon>malvids</taxon>
        <taxon>Malvales</taxon>
        <taxon>Malvaceae</taxon>
        <taxon>Malvoideae</taxon>
        <taxon>Hibiscus</taxon>
    </lineage>
</organism>
<feature type="domain" description="Plastocyanin-like" evidence="4">
    <location>
        <begin position="37"/>
        <end position="141"/>
    </location>
</feature>
<dbReference type="PANTHER" id="PTHR11709:SF258">
    <property type="entry name" value="LACCASE-12-LIKE"/>
    <property type="match status" value="1"/>
</dbReference>
<comment type="similarity">
    <text evidence="1">Belongs to the multicopper oxidase family.</text>
</comment>
<evidence type="ECO:0000256" key="2">
    <source>
        <dbReference type="SAM" id="SignalP"/>
    </source>
</evidence>
<dbReference type="Gene3D" id="2.60.40.420">
    <property type="entry name" value="Cupredoxins - blue copper proteins"/>
    <property type="match status" value="2"/>
</dbReference>
<evidence type="ECO:0000259" key="3">
    <source>
        <dbReference type="Pfam" id="PF00394"/>
    </source>
</evidence>
<protein>
    <recommendedName>
        <fullName evidence="7">Laccase-14-like</fullName>
    </recommendedName>
</protein>
<reference evidence="5 6" key="1">
    <citation type="journal article" date="2024" name="G3 (Bethesda)">
        <title>Genome assembly of Hibiscus sabdariffa L. provides insights into metabolisms of medicinal natural products.</title>
        <authorList>
            <person name="Kim T."/>
        </authorList>
    </citation>
    <scope>NUCLEOTIDE SEQUENCE [LARGE SCALE GENOMIC DNA]</scope>
    <source>
        <strain evidence="5">TK-2024</strain>
        <tissue evidence="5">Old leaves</tissue>
    </source>
</reference>
<dbReference type="PANTHER" id="PTHR11709">
    <property type="entry name" value="MULTI-COPPER OXIDASE"/>
    <property type="match status" value="1"/>
</dbReference>
<dbReference type="InterPro" id="IPR001117">
    <property type="entry name" value="Cu-oxidase_2nd"/>
</dbReference>
<evidence type="ECO:0000313" key="6">
    <source>
        <dbReference type="Proteomes" id="UP001472677"/>
    </source>
</evidence>
<keyword evidence="6" id="KW-1185">Reference proteome</keyword>